<dbReference type="AlphaFoldDB" id="A0A7C1NCU1"/>
<keyword evidence="1" id="KW-0732">Signal</keyword>
<dbReference type="EMBL" id="DSTU01000001">
    <property type="protein sequence ID" value="HFJ53102.1"/>
    <property type="molecule type" value="Genomic_DNA"/>
</dbReference>
<feature type="signal peptide" evidence="1">
    <location>
        <begin position="1"/>
        <end position="20"/>
    </location>
</feature>
<sequence length="249" mass="28252">MKLKLIFLLLFLAVCSQPQKSLPEFTPPGWIDGETSVFSVRRNDSLVFRRTITVELDEEAGEPVLVFRSVVESESAPFFFLDSTIFTLTRYTLKPCWLYRTVASEISISEVEVTFDSDAITLQKNTIDGTSKLTLKPLPYSYCMEMLPMLLRAVPLDPGLKFTLSGIIPLEMRTQPVQVKVLGTRLVTTPLGEILCREIETATRGRTVRLLYELADPHRLIAIRDEENSTETVLSQFFIQEPQTTLPEE</sequence>
<evidence type="ECO:0000313" key="3">
    <source>
        <dbReference type="EMBL" id="HFJ53102.1"/>
    </source>
</evidence>
<feature type="chain" id="PRO_5039820206" description="DUF3108 domain-containing protein" evidence="1">
    <location>
        <begin position="21"/>
        <end position="249"/>
    </location>
</feature>
<organism evidence="2">
    <name type="scientific">candidate division WOR-3 bacterium</name>
    <dbReference type="NCBI Taxonomy" id="2052148"/>
    <lineage>
        <taxon>Bacteria</taxon>
        <taxon>Bacteria division WOR-3</taxon>
    </lineage>
</organism>
<reference evidence="2" key="1">
    <citation type="journal article" date="2020" name="mSystems">
        <title>Genome- and Community-Level Interaction Insights into Carbon Utilization and Element Cycling Functions of Hydrothermarchaeota in Hydrothermal Sediment.</title>
        <authorList>
            <person name="Zhou Z."/>
            <person name="Liu Y."/>
            <person name="Xu W."/>
            <person name="Pan J."/>
            <person name="Luo Z.H."/>
            <person name="Li M."/>
        </authorList>
    </citation>
    <scope>NUCLEOTIDE SEQUENCE [LARGE SCALE GENOMIC DNA]</scope>
    <source>
        <strain evidence="2">SpSt-265</strain>
        <strain evidence="3">SpSt-465</strain>
    </source>
</reference>
<protein>
    <recommendedName>
        <fullName evidence="4">DUF3108 domain-containing protein</fullName>
    </recommendedName>
</protein>
<proteinExistence type="predicted"/>
<evidence type="ECO:0000313" key="2">
    <source>
        <dbReference type="EMBL" id="HEA87595.1"/>
    </source>
</evidence>
<name>A0A7C1NCU1_UNCW3</name>
<evidence type="ECO:0008006" key="4">
    <source>
        <dbReference type="Google" id="ProtNLM"/>
    </source>
</evidence>
<accession>A0A7C1NCU1</accession>
<gene>
    <name evidence="2" type="ORF">ENP94_06260</name>
    <name evidence="3" type="ORF">ENS16_00195</name>
</gene>
<dbReference type="EMBL" id="DSLG01000007">
    <property type="protein sequence ID" value="HEA87595.1"/>
    <property type="molecule type" value="Genomic_DNA"/>
</dbReference>
<evidence type="ECO:0000256" key="1">
    <source>
        <dbReference type="SAM" id="SignalP"/>
    </source>
</evidence>
<comment type="caution">
    <text evidence="2">The sequence shown here is derived from an EMBL/GenBank/DDBJ whole genome shotgun (WGS) entry which is preliminary data.</text>
</comment>